<dbReference type="Proteomes" id="UP000237222">
    <property type="component" value="Unassembled WGS sequence"/>
</dbReference>
<dbReference type="EMBL" id="PQGG01000012">
    <property type="protein sequence ID" value="POP53706.1"/>
    <property type="molecule type" value="Genomic_DNA"/>
</dbReference>
<reference evidence="1" key="1">
    <citation type="submission" date="2018-01" db="EMBL/GenBank/DDBJ databases">
        <authorList>
            <person name="Yu X.-D."/>
        </authorList>
    </citation>
    <scope>NUCLEOTIDE SEQUENCE</scope>
    <source>
        <strain evidence="1">ZX-21</strain>
    </source>
</reference>
<accession>A0A2S4HI94</accession>
<gene>
    <name evidence="1" type="ORF">C0068_05395</name>
</gene>
<name>A0A2S4HI94_9GAMM</name>
<protein>
    <submittedName>
        <fullName evidence="1">Uncharacterized protein</fullName>
    </submittedName>
</protein>
<dbReference type="AlphaFoldDB" id="A0A2S4HI94"/>
<evidence type="ECO:0000313" key="1">
    <source>
        <dbReference type="EMBL" id="POP53706.1"/>
    </source>
</evidence>
<evidence type="ECO:0000313" key="2">
    <source>
        <dbReference type="Proteomes" id="UP000237222"/>
    </source>
</evidence>
<sequence>MWCLCVVLLSACVGRVENKRFELDGEAAPVFSGEYKRDIFLQGEVIYGDAANSQFKGKFDSLGFPQQGELTQLYQDINNEPLFLNLKGDFKLNAEESRLGFNGSFTIFDGENRVLAQSEQSHWQAQYSDLHRFRAPSLMAMDGDNQYLQYRRNISPKGRPEAFPIVHRGLGGPFQVALKFKEGLPRGVVKISALDASQDFFVVERQYFNYQIKPQPVHYFYYEPASFSKVEVLGDCERAPNLTVPQNLLQAFAYDCDKNRFYALSEDYPASMLEVAARDIDNGGLFHRVRIYRHGVVTTAAVNVDAIYDGKWLYHGPVTVMHYGNLKSYRQYELGKPIGIGIYVDEQGARYEGFGDADDASGLPDDDFRDKLDSRYEWYKQRLNTRFSDVLSGAVLSSSELGKLKSDLLTDIEENQAIAKDGQVAGLAELWASWQRQSMARLSTWGSGGNESVAVLKSNMLADIEKWYEQSGALLLDESAQRCARGGKSFNETDWRCERRPDDALVKICEDYFSQSQCAAMSRDFAKRDR</sequence>
<comment type="caution">
    <text evidence="1">The sequence shown here is derived from an EMBL/GenBank/DDBJ whole genome shotgun (WGS) entry which is preliminary data.</text>
</comment>
<organism evidence="1 2">
    <name type="scientific">Zhongshania marina</name>
    <dbReference type="NCBI Taxonomy" id="2304603"/>
    <lineage>
        <taxon>Bacteria</taxon>
        <taxon>Pseudomonadati</taxon>
        <taxon>Pseudomonadota</taxon>
        <taxon>Gammaproteobacteria</taxon>
        <taxon>Cellvibrionales</taxon>
        <taxon>Spongiibacteraceae</taxon>
        <taxon>Zhongshania</taxon>
    </lineage>
</organism>
<proteinExistence type="predicted"/>